<dbReference type="Proteomes" id="UP000823773">
    <property type="component" value="Unassembled WGS sequence"/>
</dbReference>
<organism evidence="1 2">
    <name type="scientific">Ensifer adhaerens</name>
    <name type="common">Sinorhizobium morelense</name>
    <dbReference type="NCBI Taxonomy" id="106592"/>
    <lineage>
        <taxon>Bacteria</taxon>
        <taxon>Pseudomonadati</taxon>
        <taxon>Pseudomonadota</taxon>
        <taxon>Alphaproteobacteria</taxon>
        <taxon>Hyphomicrobiales</taxon>
        <taxon>Rhizobiaceae</taxon>
        <taxon>Sinorhizobium/Ensifer group</taxon>
        <taxon>Ensifer</taxon>
    </lineage>
</organism>
<evidence type="ECO:0000313" key="2">
    <source>
        <dbReference type="Proteomes" id="UP000823773"/>
    </source>
</evidence>
<keyword evidence="2" id="KW-1185">Reference proteome</keyword>
<evidence type="ECO:0000313" key="1">
    <source>
        <dbReference type="EMBL" id="MBP1875899.1"/>
    </source>
</evidence>
<name>A0ACC5T4Q6_ENSAD</name>
<dbReference type="EMBL" id="JAGGJR010000013">
    <property type="protein sequence ID" value="MBP1875899.1"/>
    <property type="molecule type" value="Genomic_DNA"/>
</dbReference>
<accession>A0ACC5T4Q6</accession>
<protein>
    <submittedName>
        <fullName evidence="1">ATP-binding cassette transporter</fullName>
    </submittedName>
</protein>
<keyword evidence="1" id="KW-0547">Nucleotide-binding</keyword>
<sequence>METQQASLKVTAARFLRSVRILLRSEVGGRAKLTFAGLVALLFGLNGLNVVNNYVGRNFMTAIAERQTDEFVRQAVYYICVFAILTIVGVIARFTEERLALLWREFLTRRAVNLYLEEGTYYRLDISGQLAHPDQRIAEDIRAFTVTTLSYVIMLFSSALTVVSFSGVLWSISPLLFGVAVLYAASGSYMTIVLGRPLIDLNYDRLDKEANFRSSLIHVRENAESVLVTRGEDRQRTRLLHRIDDLVANIRSIIAVNRNLGFFTNGYNWMIQIIPDLIIAPAFMRGEIEFGVITQPGAAFAMLVGAFSLIIRQFNSISNFAAVVSRLSSLLEAIERTHTSDESRIELEEQKGQFAFERVTLRLPDGSPLLNDLSISIPAGSRVLVTGASPAVGVALFRAAAGIPVAGAGRIIRPGSEDLMFLPQRPYLTPGSLRQILLPPGEVSATSDARLRQVLRELGLEELAGDVEGLGKEQNREISLGDQQLLAIAKVLLSKPQFVFMDRVESMLRQDQFDRVLHLFSAKSITCVNNGERSNKRDLYDAVLECHEDGQWAWKAIRL</sequence>
<proteinExistence type="predicted"/>
<reference evidence="1" key="1">
    <citation type="submission" date="2021-03" db="EMBL/GenBank/DDBJ databases">
        <title>Genomic Encyclopedia of Type Strains, Phase IV (KMG-IV): sequencing the most valuable type-strain genomes for metagenomic binning, comparative biology and taxonomic classification.</title>
        <authorList>
            <person name="Goeker M."/>
        </authorList>
    </citation>
    <scope>NUCLEOTIDE SEQUENCE</scope>
    <source>
        <strain evidence="1">DSM 18131</strain>
    </source>
</reference>
<gene>
    <name evidence="1" type="ORF">J2Z19_005647</name>
</gene>
<comment type="caution">
    <text evidence="1">The sequence shown here is derived from an EMBL/GenBank/DDBJ whole genome shotgun (WGS) entry which is preliminary data.</text>
</comment>
<keyword evidence="1" id="KW-0067">ATP-binding</keyword>